<dbReference type="InterPro" id="IPR023048">
    <property type="entry name" value="NADH:quinone_OxRdtase_FMN_depd"/>
</dbReference>
<accession>A0ABN7TNT5</accession>
<keyword evidence="4" id="KW-1185">Reference proteome</keyword>
<dbReference type="RefSeq" id="WP_218099440.1">
    <property type="nucleotide sequence ID" value="NZ_CAJVCE010000008.1"/>
</dbReference>
<gene>
    <name evidence="3" type="primary">azoR1_1</name>
    <name evidence="1" type="synonym">azoR</name>
    <name evidence="3" type="ORF">PAECIP111802_03115</name>
</gene>
<evidence type="ECO:0000259" key="2">
    <source>
        <dbReference type="Pfam" id="PF02525"/>
    </source>
</evidence>
<comment type="function">
    <text evidence="1">Also exhibits azoreductase activity. Catalyzes the reductive cleavage of the azo bond in aromatic azo compounds to the corresponding amines.</text>
</comment>
<comment type="similarity">
    <text evidence="1">Belongs to the azoreductase type 1 family.</text>
</comment>
<sequence>MSKMLVLNAHPNSYSTSSVSLKVLDRFLKSYAELNSDNSVELLNLYDENIPAVDRIVLKAWEKQAKGEPYTSEEQRVMDRMSEILQQFIGAKKLVIVMPLHNFNIPSKLKDYMDNIIIPRKTYRFTEKGSVGMLNDGRSVLVIQGSGSIYTNNNWYTDVEFSHKYLKSMFEFLGFDEYRIIRAEGTALLNEEDILAKAYKEAEEAALRMA</sequence>
<evidence type="ECO:0000313" key="3">
    <source>
        <dbReference type="EMBL" id="CAG7643936.1"/>
    </source>
</evidence>
<comment type="caution">
    <text evidence="1">Lacks conserved residue(s) required for the propagation of feature annotation.</text>
</comment>
<comment type="cofactor">
    <cofactor evidence="1">
        <name>FMN</name>
        <dbReference type="ChEBI" id="CHEBI:58210"/>
    </cofactor>
    <text evidence="1">Binds 1 FMN per subunit.</text>
</comment>
<feature type="binding site" evidence="1">
    <location>
        <begin position="18"/>
        <end position="20"/>
    </location>
    <ligand>
        <name>FMN</name>
        <dbReference type="ChEBI" id="CHEBI:58210"/>
    </ligand>
</feature>
<dbReference type="GO" id="GO:0016491">
    <property type="term" value="F:oxidoreductase activity"/>
    <property type="evidence" value="ECO:0007669"/>
    <property type="project" value="UniProtKB-KW"/>
</dbReference>
<evidence type="ECO:0000256" key="1">
    <source>
        <dbReference type="HAMAP-Rule" id="MF_01216"/>
    </source>
</evidence>
<name>A0ABN7TNT5_9BACL</name>
<comment type="catalytic activity">
    <reaction evidence="1">
        <text>N,N-dimethyl-1,4-phenylenediamine + anthranilate + 2 NAD(+) = 2-(4-dimethylaminophenyl)diazenylbenzoate + 2 NADH + 2 H(+)</text>
        <dbReference type="Rhea" id="RHEA:55872"/>
        <dbReference type="ChEBI" id="CHEBI:15378"/>
        <dbReference type="ChEBI" id="CHEBI:15783"/>
        <dbReference type="ChEBI" id="CHEBI:16567"/>
        <dbReference type="ChEBI" id="CHEBI:57540"/>
        <dbReference type="ChEBI" id="CHEBI:57945"/>
        <dbReference type="ChEBI" id="CHEBI:71579"/>
        <dbReference type="EC" id="1.7.1.17"/>
    </reaction>
</comment>
<reference evidence="3 4" key="1">
    <citation type="submission" date="2021-06" db="EMBL/GenBank/DDBJ databases">
        <authorList>
            <person name="Criscuolo A."/>
        </authorList>
    </citation>
    <scope>NUCLEOTIDE SEQUENCE [LARGE SCALE GENOMIC DNA]</scope>
    <source>
        <strain evidence="4">CIP 111802</strain>
    </source>
</reference>
<dbReference type="HAMAP" id="MF_01216">
    <property type="entry name" value="Azoreductase_type1"/>
    <property type="match status" value="1"/>
</dbReference>
<keyword evidence="1 3" id="KW-0560">Oxidoreductase</keyword>
<keyword evidence="1" id="KW-0288">FMN</keyword>
<dbReference type="EC" id="1.7.1.17" evidence="1"/>
<evidence type="ECO:0000313" key="4">
    <source>
        <dbReference type="Proteomes" id="UP000730618"/>
    </source>
</evidence>
<dbReference type="InterPro" id="IPR003680">
    <property type="entry name" value="Flavodoxin_fold"/>
</dbReference>
<comment type="caution">
    <text evidence="3">The sequence shown here is derived from an EMBL/GenBank/DDBJ whole genome shotgun (WGS) entry which is preliminary data.</text>
</comment>
<keyword evidence="1" id="KW-0285">Flavoprotein</keyword>
<dbReference type="EC" id="1.6.5.-" evidence="1"/>
<comment type="function">
    <text evidence="1">Quinone reductase that provides resistance to thiol-specific stress caused by electrophilic quinones.</text>
</comment>
<keyword evidence="1" id="KW-0520">NAD</keyword>
<proteinExistence type="inferred from homology"/>
<organism evidence="3 4">
    <name type="scientific">Paenibacillus allorhizosphaerae</name>
    <dbReference type="NCBI Taxonomy" id="2849866"/>
    <lineage>
        <taxon>Bacteria</taxon>
        <taxon>Bacillati</taxon>
        <taxon>Bacillota</taxon>
        <taxon>Bacilli</taxon>
        <taxon>Bacillales</taxon>
        <taxon>Paenibacillaceae</taxon>
        <taxon>Paenibacillus</taxon>
    </lineage>
</organism>
<dbReference type="EMBL" id="CAJVCE010000008">
    <property type="protein sequence ID" value="CAG7643936.1"/>
    <property type="molecule type" value="Genomic_DNA"/>
</dbReference>
<dbReference type="PANTHER" id="PTHR43741">
    <property type="entry name" value="FMN-DEPENDENT NADH-AZOREDUCTASE 1"/>
    <property type="match status" value="1"/>
</dbReference>
<comment type="subunit">
    <text evidence="1">Homodimer.</text>
</comment>
<dbReference type="Proteomes" id="UP000730618">
    <property type="component" value="Unassembled WGS sequence"/>
</dbReference>
<dbReference type="InterPro" id="IPR050104">
    <property type="entry name" value="FMN-dep_NADH:Q_OxRdtase_AzoR1"/>
</dbReference>
<comment type="catalytic activity">
    <reaction evidence="1">
        <text>2 a quinone + NADH + H(+) = 2 a 1,4-benzosemiquinone + NAD(+)</text>
        <dbReference type="Rhea" id="RHEA:65952"/>
        <dbReference type="ChEBI" id="CHEBI:15378"/>
        <dbReference type="ChEBI" id="CHEBI:57540"/>
        <dbReference type="ChEBI" id="CHEBI:57945"/>
        <dbReference type="ChEBI" id="CHEBI:132124"/>
        <dbReference type="ChEBI" id="CHEBI:134225"/>
    </reaction>
</comment>
<feature type="domain" description="Flavodoxin-like fold" evidence="2">
    <location>
        <begin position="3"/>
        <end position="204"/>
    </location>
</feature>
<dbReference type="Pfam" id="PF02525">
    <property type="entry name" value="Flavodoxin_2"/>
    <property type="match status" value="1"/>
</dbReference>
<protein>
    <recommendedName>
        <fullName evidence="1">FMN dependent NADH:quinone oxidoreductase</fullName>
        <ecNumber evidence="1">1.6.5.-</ecNumber>
    </recommendedName>
    <alternativeName>
        <fullName evidence="1">Azo-dye reductase</fullName>
    </alternativeName>
    <alternativeName>
        <fullName evidence="1">FMN-dependent NADH-azo compound oxidoreductase</fullName>
    </alternativeName>
    <alternativeName>
        <fullName evidence="1">FMN-dependent NADH-azoreductase</fullName>
        <ecNumber evidence="1">1.7.1.17</ecNumber>
    </alternativeName>
</protein>
<dbReference type="PANTHER" id="PTHR43741:SF4">
    <property type="entry name" value="FMN-DEPENDENT NADH:QUINONE OXIDOREDUCTASE"/>
    <property type="match status" value="1"/>
</dbReference>